<sequence length="128" mass="13895">MDSLPIAQFLELTYSTPPVSLTSVLGHEIGTNARGVVGKAIYSSVISREVRILSLRSQEYFRRTQEASLGHLLEYLLGVGREERVWGEVRDVVGAGVADTDAQGGQAVCAWCPAKLYCALHCLILSVC</sequence>
<organism evidence="2 3">
    <name type="scientific">Penicillium vulpinum</name>
    <dbReference type="NCBI Taxonomy" id="29845"/>
    <lineage>
        <taxon>Eukaryota</taxon>
        <taxon>Fungi</taxon>
        <taxon>Dikarya</taxon>
        <taxon>Ascomycota</taxon>
        <taxon>Pezizomycotina</taxon>
        <taxon>Eurotiomycetes</taxon>
        <taxon>Eurotiomycetidae</taxon>
        <taxon>Eurotiales</taxon>
        <taxon>Aspergillaceae</taxon>
        <taxon>Penicillium</taxon>
    </lineage>
</organism>
<reference evidence="3" key="1">
    <citation type="journal article" date="2017" name="Nat. Microbiol.">
        <title>Global analysis of biosynthetic gene clusters reveals vast potential of secondary metabolite production in Penicillium species.</title>
        <authorList>
            <person name="Nielsen J.C."/>
            <person name="Grijseels S."/>
            <person name="Prigent S."/>
            <person name="Ji B."/>
            <person name="Dainat J."/>
            <person name="Nielsen K.F."/>
            <person name="Frisvad J.C."/>
            <person name="Workman M."/>
            <person name="Nielsen J."/>
        </authorList>
    </citation>
    <scope>NUCLEOTIDE SEQUENCE [LARGE SCALE GENOMIC DNA]</scope>
    <source>
        <strain evidence="3">IBT 29486</strain>
    </source>
</reference>
<dbReference type="AlphaFoldDB" id="A0A1V6SEK8"/>
<dbReference type="Pfam" id="PF22041">
    <property type="entry name" value="GST_C_7"/>
    <property type="match status" value="1"/>
</dbReference>
<dbReference type="EMBL" id="MDYP01000001">
    <property type="protein sequence ID" value="OQE12447.1"/>
    <property type="molecule type" value="Genomic_DNA"/>
</dbReference>
<dbReference type="STRING" id="29845.A0A1V6SEK8"/>
<dbReference type="Proteomes" id="UP000191518">
    <property type="component" value="Unassembled WGS sequence"/>
</dbReference>
<evidence type="ECO:0000259" key="1">
    <source>
        <dbReference type="Pfam" id="PF22041"/>
    </source>
</evidence>
<protein>
    <recommendedName>
        <fullName evidence="1">Glutathione S-transferase UstS-like C-terminal domain-containing protein</fullName>
    </recommendedName>
</protein>
<accession>A0A1V6SEK8</accession>
<evidence type="ECO:0000313" key="3">
    <source>
        <dbReference type="Proteomes" id="UP000191518"/>
    </source>
</evidence>
<gene>
    <name evidence="2" type="ORF">PENVUL_c001G09942</name>
</gene>
<evidence type="ECO:0000313" key="2">
    <source>
        <dbReference type="EMBL" id="OQE12447.1"/>
    </source>
</evidence>
<feature type="domain" description="Glutathione S-transferase UstS-like C-terminal" evidence="1">
    <location>
        <begin position="35"/>
        <end position="93"/>
    </location>
</feature>
<dbReference type="InterPro" id="IPR054416">
    <property type="entry name" value="GST_UstS-like_C"/>
</dbReference>
<name>A0A1V6SEK8_9EURO</name>
<dbReference type="Gene3D" id="1.20.1050.10">
    <property type="match status" value="1"/>
</dbReference>
<comment type="caution">
    <text evidence="2">The sequence shown here is derived from an EMBL/GenBank/DDBJ whole genome shotgun (WGS) entry which is preliminary data.</text>
</comment>
<keyword evidence="3" id="KW-1185">Reference proteome</keyword>
<proteinExistence type="predicted"/>